<organism evidence="2 3">
    <name type="scientific">Hallella colorans</name>
    <dbReference type="NCBI Taxonomy" id="1703337"/>
    <lineage>
        <taxon>Bacteria</taxon>
        <taxon>Pseudomonadati</taxon>
        <taxon>Bacteroidota</taxon>
        <taxon>Bacteroidia</taxon>
        <taxon>Bacteroidales</taxon>
        <taxon>Prevotellaceae</taxon>
        <taxon>Hallella</taxon>
    </lineage>
</organism>
<evidence type="ECO:0000313" key="3">
    <source>
        <dbReference type="Proteomes" id="UP000245870"/>
    </source>
</evidence>
<dbReference type="CDD" id="cd18809">
    <property type="entry name" value="SF1_C_RecD"/>
    <property type="match status" value="1"/>
</dbReference>
<dbReference type="SUPFAM" id="SSF52540">
    <property type="entry name" value="P-loop containing nucleoside triphosphate hydrolases"/>
    <property type="match status" value="2"/>
</dbReference>
<dbReference type="RefSeq" id="WP_116616314.1">
    <property type="nucleotide sequence ID" value="NZ_CAMQYP010000005.1"/>
</dbReference>
<name>A0A2U0UC03_9BACT</name>
<dbReference type="AlphaFoldDB" id="A0A2U0UC03"/>
<protein>
    <submittedName>
        <fullName evidence="2">Helicase-like protein</fullName>
    </submittedName>
</protein>
<comment type="caution">
    <text evidence="2">The sequence shown here is derived from an EMBL/GenBank/DDBJ whole genome shotgun (WGS) entry which is preliminary data.</text>
</comment>
<keyword evidence="2" id="KW-0067">ATP-binding</keyword>
<dbReference type="PANTHER" id="PTHR47642">
    <property type="entry name" value="ATP-DEPENDENT DNA HELICASE"/>
    <property type="match status" value="1"/>
</dbReference>
<feature type="domain" description="DNA helicase Pif1-like DEAD-box helicase" evidence="1">
    <location>
        <begin position="24"/>
        <end position="224"/>
    </location>
</feature>
<dbReference type="GO" id="GO:0006281">
    <property type="term" value="P:DNA repair"/>
    <property type="evidence" value="ECO:0007669"/>
    <property type="project" value="InterPro"/>
</dbReference>
<dbReference type="OrthoDB" id="9763659at2"/>
<keyword evidence="3" id="KW-1185">Reference proteome</keyword>
<dbReference type="Pfam" id="PF05970">
    <property type="entry name" value="PIF1"/>
    <property type="match status" value="1"/>
</dbReference>
<dbReference type="InterPro" id="IPR027417">
    <property type="entry name" value="P-loop_NTPase"/>
</dbReference>
<reference evidence="2 3" key="1">
    <citation type="submission" date="2018-05" db="EMBL/GenBank/DDBJ databases">
        <title>Genomic Encyclopedia of Type Strains, Phase IV (KMG-IV): sequencing the most valuable type-strain genomes for metagenomic binning, comparative biology and taxonomic classification.</title>
        <authorList>
            <person name="Goeker M."/>
        </authorList>
    </citation>
    <scope>NUCLEOTIDE SEQUENCE [LARGE SCALE GENOMIC DNA]</scope>
    <source>
        <strain evidence="2 3">DSM 100333</strain>
    </source>
</reference>
<sequence>MANKQEIKLDFENEEFRHALQIIQFTHSSLFLTGKAGTGKSTFLKYIAANTKKKNIILAPTGIAAINAGGVTLHSFFKLPFYPLLPDDVRYSPRNIRKTLKYNSEKIKIIRELELIIIDEVSMVRADIIDFIDKVLRVYSQNMREPFGGKQVLFVGDIYQLEPVVKEEDRLLLQSFYVSSFFFNAKIFSNFQLVSIELKKVYRQNDPDFIQILDNIRTSTISDNELRMLNNRVTNDSTPIDKSSTNTSSHLSITLSTRRDTVDDINTHCLNKLPGNTQIFMGTIQGEFPESSLPTPKELCVKLGAQVLFVKNDINHRWVNGTLGTITGFDEEAGFIYIRTEDGEEYNVEPAVWSNVRYTFNDKEKKIEEEELGTYTQYPIRLAWAITVHKSQGLTFKHVKIDFSGGVFAAGQTYVALSRCTSLTGISLAQPILRADIFVHPEVAQFAKKYNDSSIIASALKRSKADQAYWDAARAFDRGDMQKALDAFFLAIHSRYDIEKPVAKRYLRRKLNRLNTLQTEIDRLKQEARQRDDYLRRLAVEYVVMGKECEREGMRDAATRNYEKAITLCPDMKEAKQRIKKLKNK</sequence>
<dbReference type="Proteomes" id="UP000245870">
    <property type="component" value="Unassembled WGS sequence"/>
</dbReference>
<keyword evidence="2" id="KW-0347">Helicase</keyword>
<dbReference type="FunFam" id="3.40.50.300:FF:001498">
    <property type="entry name" value="ATP-dependent DNA helicase"/>
    <property type="match status" value="1"/>
</dbReference>
<keyword evidence="2" id="KW-0378">Hydrolase</keyword>
<dbReference type="GO" id="GO:0003678">
    <property type="term" value="F:DNA helicase activity"/>
    <property type="evidence" value="ECO:0007669"/>
    <property type="project" value="InterPro"/>
</dbReference>
<accession>A0A2U0UC03</accession>
<evidence type="ECO:0000259" key="1">
    <source>
        <dbReference type="Pfam" id="PF05970"/>
    </source>
</evidence>
<keyword evidence="2" id="KW-0547">Nucleotide-binding</keyword>
<proteinExistence type="predicted"/>
<dbReference type="InterPro" id="IPR010285">
    <property type="entry name" value="DNA_helicase_pif1-like_DEAD"/>
</dbReference>
<evidence type="ECO:0000313" key="2">
    <source>
        <dbReference type="EMBL" id="PVX55131.1"/>
    </source>
</evidence>
<dbReference type="PANTHER" id="PTHR47642:SF7">
    <property type="entry name" value="ATP-DEPENDENT DNA HELICASE PIF1"/>
    <property type="match status" value="1"/>
</dbReference>
<dbReference type="GO" id="GO:0000723">
    <property type="term" value="P:telomere maintenance"/>
    <property type="evidence" value="ECO:0007669"/>
    <property type="project" value="InterPro"/>
</dbReference>
<dbReference type="InterPro" id="IPR051055">
    <property type="entry name" value="PIF1_helicase"/>
</dbReference>
<dbReference type="EMBL" id="QENY01000007">
    <property type="protein sequence ID" value="PVX55131.1"/>
    <property type="molecule type" value="Genomic_DNA"/>
</dbReference>
<dbReference type="Gene3D" id="3.40.50.300">
    <property type="entry name" value="P-loop containing nucleotide triphosphate hydrolases"/>
    <property type="match status" value="2"/>
</dbReference>
<gene>
    <name evidence="2" type="ORF">C7379_107110</name>
</gene>